<dbReference type="Proteomes" id="UP000748025">
    <property type="component" value="Unassembled WGS sequence"/>
</dbReference>
<dbReference type="GO" id="GO:0004069">
    <property type="term" value="F:L-aspartate:2-oxoglutarate aminotransferase activity"/>
    <property type="evidence" value="ECO:0007669"/>
    <property type="project" value="TreeGrafter"/>
</dbReference>
<organism evidence="8 9">
    <name type="scientific">Claviceps pusilla</name>
    <dbReference type="NCBI Taxonomy" id="123648"/>
    <lineage>
        <taxon>Eukaryota</taxon>
        <taxon>Fungi</taxon>
        <taxon>Dikarya</taxon>
        <taxon>Ascomycota</taxon>
        <taxon>Pezizomycotina</taxon>
        <taxon>Sordariomycetes</taxon>
        <taxon>Hypocreomycetidae</taxon>
        <taxon>Hypocreales</taxon>
        <taxon>Clavicipitaceae</taxon>
        <taxon>Claviceps</taxon>
    </lineage>
</organism>
<dbReference type="InterPro" id="IPR000796">
    <property type="entry name" value="Asp_trans"/>
</dbReference>
<dbReference type="InterPro" id="IPR015422">
    <property type="entry name" value="PyrdxlP-dep_Trfase_small"/>
</dbReference>
<dbReference type="GO" id="GO:0005829">
    <property type="term" value="C:cytosol"/>
    <property type="evidence" value="ECO:0007669"/>
    <property type="project" value="TreeGrafter"/>
</dbReference>
<dbReference type="CDD" id="cd00609">
    <property type="entry name" value="AAT_like"/>
    <property type="match status" value="1"/>
</dbReference>
<evidence type="ECO:0000313" key="8">
    <source>
        <dbReference type="EMBL" id="KAG6013922.1"/>
    </source>
</evidence>
<dbReference type="PANTHER" id="PTHR11879">
    <property type="entry name" value="ASPARTATE AMINOTRANSFERASE"/>
    <property type="match status" value="1"/>
</dbReference>
<name>A0A9P7ND49_9HYPO</name>
<evidence type="ECO:0000256" key="4">
    <source>
        <dbReference type="ARBA" id="ARBA00022576"/>
    </source>
</evidence>
<keyword evidence="5" id="KW-0808">Transferase</keyword>
<proteinExistence type="inferred from homology"/>
<dbReference type="InterPro" id="IPR015421">
    <property type="entry name" value="PyrdxlP-dep_Trfase_major"/>
</dbReference>
<dbReference type="GO" id="GO:0030170">
    <property type="term" value="F:pyridoxal phosphate binding"/>
    <property type="evidence" value="ECO:0007669"/>
    <property type="project" value="InterPro"/>
</dbReference>
<keyword evidence="9" id="KW-1185">Reference proteome</keyword>
<dbReference type="Gene3D" id="3.40.640.10">
    <property type="entry name" value="Type I PLP-dependent aspartate aminotransferase-like (Major domain)"/>
    <property type="match status" value="1"/>
</dbReference>
<dbReference type="InterPro" id="IPR015424">
    <property type="entry name" value="PyrdxlP-dep_Trfase"/>
</dbReference>
<reference evidence="8" key="1">
    <citation type="journal article" date="2020" name="bioRxiv">
        <title>Whole genome comparisons of ergot fungi reveals the divergence and evolution of species within the genus Claviceps are the result of varying mechanisms driving genome evolution and host range expansion.</title>
        <authorList>
            <person name="Wyka S.A."/>
            <person name="Mondo S.J."/>
            <person name="Liu M."/>
            <person name="Dettman J."/>
            <person name="Nalam V."/>
            <person name="Broders K.D."/>
        </authorList>
    </citation>
    <scope>NUCLEOTIDE SEQUENCE</scope>
    <source>
        <strain evidence="8">CCC 602</strain>
    </source>
</reference>
<dbReference type="SUPFAM" id="SSF53383">
    <property type="entry name" value="PLP-dependent transferases"/>
    <property type="match status" value="1"/>
</dbReference>
<dbReference type="PRINTS" id="PR00799">
    <property type="entry name" value="TRANSAMINASE"/>
</dbReference>
<evidence type="ECO:0000313" key="9">
    <source>
        <dbReference type="Proteomes" id="UP000748025"/>
    </source>
</evidence>
<dbReference type="PANTHER" id="PTHR11879:SF55">
    <property type="entry name" value="GLUTAMATE OXALOACETATE TRANSAMINASE 1, ISOFORM B"/>
    <property type="match status" value="1"/>
</dbReference>
<feature type="domain" description="Aminotransferase class I/classII large" evidence="7">
    <location>
        <begin position="31"/>
        <end position="362"/>
    </location>
</feature>
<dbReference type="InterPro" id="IPR004839">
    <property type="entry name" value="Aminotransferase_I/II_large"/>
</dbReference>
<evidence type="ECO:0000256" key="6">
    <source>
        <dbReference type="ARBA" id="ARBA00022898"/>
    </source>
</evidence>
<comment type="caution">
    <text evidence="8">The sequence shown here is derived from an EMBL/GenBank/DDBJ whole genome shotgun (WGS) entry which is preliminary data.</text>
</comment>
<evidence type="ECO:0000256" key="5">
    <source>
        <dbReference type="ARBA" id="ARBA00022679"/>
    </source>
</evidence>
<dbReference type="Gene3D" id="3.90.1150.10">
    <property type="entry name" value="Aspartate Aminotransferase, domain 1"/>
    <property type="match status" value="1"/>
</dbReference>
<comment type="similarity">
    <text evidence="2">Belongs to the class-I pyridoxal-phosphate-dependent aminotransferase family.</text>
</comment>
<comment type="subunit">
    <text evidence="3">Homodimer.</text>
</comment>
<dbReference type="Pfam" id="PF00155">
    <property type="entry name" value="Aminotran_1_2"/>
    <property type="match status" value="1"/>
</dbReference>
<dbReference type="AlphaFoldDB" id="A0A9P7ND49"/>
<evidence type="ECO:0000256" key="3">
    <source>
        <dbReference type="ARBA" id="ARBA00011738"/>
    </source>
</evidence>
<comment type="cofactor">
    <cofactor evidence="1">
        <name>pyridoxal 5'-phosphate</name>
        <dbReference type="ChEBI" id="CHEBI:597326"/>
    </cofactor>
</comment>
<dbReference type="EMBL" id="SRPW01000522">
    <property type="protein sequence ID" value="KAG6013922.1"/>
    <property type="molecule type" value="Genomic_DNA"/>
</dbReference>
<dbReference type="OrthoDB" id="6752799at2759"/>
<evidence type="ECO:0000259" key="7">
    <source>
        <dbReference type="Pfam" id="PF00155"/>
    </source>
</evidence>
<dbReference type="GO" id="GO:0006532">
    <property type="term" value="P:aspartate biosynthetic process"/>
    <property type="evidence" value="ECO:0007669"/>
    <property type="project" value="TreeGrafter"/>
</dbReference>
<accession>A0A9P7ND49</accession>
<sequence length="362" mass="39899">MAYHPFEHVPAGQLESLIALQDEYAKDTDTRKISLMAGVYRTGMGHPFVLPAVKAARKRLVDDPLWNHEYPASHLGSQRFRRLSEALFFGEDSVSVQGGRLASMQCLGASGACHMGAVFVSRHYAPFRNGERGKIYIPEQTWVNHSNVFRHVGLETHLLPWYSPSLASLDMDALIKAIDTLPARSVIVLQTAGNNPTGCDPSLSQWRALAEVFARREHLAFLDAAYPGFVTGDVELDCEPIRIFAAANIPIVLAATFGKSFGLYGERVGILTVTLPSKEATRKVEDHMKLLARAETGAQPAFGAAIVEMILSDPELRRSWQDSVCNMAAELQQRRSLLKAELVALGTPGRWDNVTKQVGMFL</sequence>
<evidence type="ECO:0000256" key="2">
    <source>
        <dbReference type="ARBA" id="ARBA00007441"/>
    </source>
</evidence>
<protein>
    <recommendedName>
        <fullName evidence="7">Aminotransferase class I/classII large domain-containing protein</fullName>
    </recommendedName>
</protein>
<evidence type="ECO:0000256" key="1">
    <source>
        <dbReference type="ARBA" id="ARBA00001933"/>
    </source>
</evidence>
<keyword evidence="6" id="KW-0663">Pyridoxal phosphate</keyword>
<gene>
    <name evidence="8" type="ORF">E4U43_007045</name>
</gene>
<keyword evidence="4" id="KW-0032">Aminotransferase</keyword>